<proteinExistence type="predicted"/>
<organism evidence="1 2">
    <name type="scientific">Reticulomyxa filosa</name>
    <dbReference type="NCBI Taxonomy" id="46433"/>
    <lineage>
        <taxon>Eukaryota</taxon>
        <taxon>Sar</taxon>
        <taxon>Rhizaria</taxon>
        <taxon>Retaria</taxon>
        <taxon>Foraminifera</taxon>
        <taxon>Monothalamids</taxon>
        <taxon>Reticulomyxidae</taxon>
        <taxon>Reticulomyxa</taxon>
    </lineage>
</organism>
<protein>
    <submittedName>
        <fullName evidence="1">Uncharacterized protein</fullName>
    </submittedName>
</protein>
<dbReference type="AlphaFoldDB" id="X6PAT6"/>
<evidence type="ECO:0000313" key="2">
    <source>
        <dbReference type="Proteomes" id="UP000023152"/>
    </source>
</evidence>
<comment type="caution">
    <text evidence="1">The sequence shown here is derived from an EMBL/GenBank/DDBJ whole genome shotgun (WGS) entry which is preliminary data.</text>
</comment>
<gene>
    <name evidence="1" type="ORF">RFI_01407</name>
</gene>
<keyword evidence="2" id="KW-1185">Reference proteome</keyword>
<sequence length="204" mass="24979">MFAQLQQMYKTDEEIISKVAKWFGQDVESQQQHLMSLFYNFGNRFEKTTISQTWRNYNQIYSDTLEKLREMCATSNLNELKEENELKILREMRLHILWNILKYPKHIKYRQIHKQALYNNLFSKCHQLGADFEQVFISMEKNLQTIGFKKGNHGHWYYQYHHIQLLHLWNCYEIAINQQTMYYINKKLDSKNSVHVIEWKMERL</sequence>
<evidence type="ECO:0000313" key="1">
    <source>
        <dbReference type="EMBL" id="ETO35655.1"/>
    </source>
</evidence>
<reference evidence="1 2" key="1">
    <citation type="journal article" date="2013" name="Curr. Biol.">
        <title>The Genome of the Foraminiferan Reticulomyxa filosa.</title>
        <authorList>
            <person name="Glockner G."/>
            <person name="Hulsmann N."/>
            <person name="Schleicher M."/>
            <person name="Noegel A.A."/>
            <person name="Eichinger L."/>
            <person name="Gallinger C."/>
            <person name="Pawlowski J."/>
            <person name="Sierra R."/>
            <person name="Euteneuer U."/>
            <person name="Pillet L."/>
            <person name="Moustafa A."/>
            <person name="Platzer M."/>
            <person name="Groth M."/>
            <person name="Szafranski K."/>
            <person name="Schliwa M."/>
        </authorList>
    </citation>
    <scope>NUCLEOTIDE SEQUENCE [LARGE SCALE GENOMIC DNA]</scope>
</reference>
<name>X6PAT6_RETFI</name>
<dbReference type="Proteomes" id="UP000023152">
    <property type="component" value="Unassembled WGS sequence"/>
</dbReference>
<dbReference type="EMBL" id="ASPP01001430">
    <property type="protein sequence ID" value="ETO35655.1"/>
    <property type="molecule type" value="Genomic_DNA"/>
</dbReference>
<accession>X6PAT6</accession>